<evidence type="ECO:0000313" key="7">
    <source>
        <dbReference type="Proteomes" id="UP000887581"/>
    </source>
</evidence>
<dbReference type="PANTHER" id="PTHR24346:SF82">
    <property type="entry name" value="KP78A-RELATED"/>
    <property type="match status" value="1"/>
</dbReference>
<dbReference type="PANTHER" id="PTHR24346">
    <property type="entry name" value="MAP/MICROTUBULE AFFINITY-REGULATING KINASE"/>
    <property type="match status" value="1"/>
</dbReference>
<evidence type="ECO:0000313" key="8">
    <source>
        <dbReference type="WBParaSite" id="sdigi.contig393.g7996.t1"/>
    </source>
</evidence>
<dbReference type="Pfam" id="PF00069">
    <property type="entry name" value="Pkinase"/>
    <property type="match status" value="1"/>
</dbReference>
<dbReference type="GO" id="GO:0035556">
    <property type="term" value="P:intracellular signal transduction"/>
    <property type="evidence" value="ECO:0007669"/>
    <property type="project" value="TreeGrafter"/>
</dbReference>
<dbReference type="GO" id="GO:0004674">
    <property type="term" value="F:protein serine/threonine kinase activity"/>
    <property type="evidence" value="ECO:0007669"/>
    <property type="project" value="UniProtKB-KW"/>
</dbReference>
<reference evidence="8" key="1">
    <citation type="submission" date="2022-11" db="UniProtKB">
        <authorList>
            <consortium name="WormBaseParasite"/>
        </authorList>
    </citation>
    <scope>IDENTIFICATION</scope>
</reference>
<dbReference type="Proteomes" id="UP000887581">
    <property type="component" value="Unplaced"/>
</dbReference>
<dbReference type="InterPro" id="IPR008271">
    <property type="entry name" value="Ser/Thr_kinase_AS"/>
</dbReference>
<dbReference type="WBParaSite" id="sdigi.contig393.g7996.t1">
    <property type="protein sequence ID" value="sdigi.contig393.g7996.t1"/>
    <property type="gene ID" value="sdigi.contig393.g7996"/>
</dbReference>
<dbReference type="PROSITE" id="PS50011">
    <property type="entry name" value="PROTEIN_KINASE_DOM"/>
    <property type="match status" value="1"/>
</dbReference>
<sequence length="330" mass="38426">MDAVEKSNVVAVTSELSDRTSIHHNITSSTSDNACDNWKYELNFENVKIDEIHMPLQLRGKQWTIERAIGEGTNFKTYLATSNDGAKAMMVKDLQCEKIANKIEDLEMMKQIGKHANIATLIGFRQVNLCWEQFMEYVDGGSLYEYLNQNYIKENRLLEIKKAQSFFHDLLSAVEHIHSLQIAHMDIKLENCLITRSGVVKLTDFDEARYFIPNLKVPYPVYFTVSYAAPETFTRRYWPNCADIWACGIFLYFLLQQNFPWHIANRKDDAYRRWSKMNDKNVFSIIPDCYGCVPDLLMKILNVKAEQRATINEILTHEWLQNDHQMAIQS</sequence>
<keyword evidence="3" id="KW-0547">Nucleotide-binding</keyword>
<protein>
    <submittedName>
        <fullName evidence="8">Protein kinase domain-containing protein</fullName>
    </submittedName>
</protein>
<keyword evidence="5" id="KW-0067">ATP-binding</keyword>
<dbReference type="Gene3D" id="1.10.510.10">
    <property type="entry name" value="Transferase(Phosphotransferase) domain 1"/>
    <property type="match status" value="1"/>
</dbReference>
<organism evidence="7 8">
    <name type="scientific">Setaria digitata</name>
    <dbReference type="NCBI Taxonomy" id="48799"/>
    <lineage>
        <taxon>Eukaryota</taxon>
        <taxon>Metazoa</taxon>
        <taxon>Ecdysozoa</taxon>
        <taxon>Nematoda</taxon>
        <taxon>Chromadorea</taxon>
        <taxon>Rhabditida</taxon>
        <taxon>Spirurina</taxon>
        <taxon>Spiruromorpha</taxon>
        <taxon>Filarioidea</taxon>
        <taxon>Setariidae</taxon>
        <taxon>Setaria</taxon>
    </lineage>
</organism>
<keyword evidence="1" id="KW-0723">Serine/threonine-protein kinase</keyword>
<dbReference type="InterPro" id="IPR011009">
    <property type="entry name" value="Kinase-like_dom_sf"/>
</dbReference>
<dbReference type="AlphaFoldDB" id="A0A915PZF6"/>
<evidence type="ECO:0000256" key="2">
    <source>
        <dbReference type="ARBA" id="ARBA00022679"/>
    </source>
</evidence>
<evidence type="ECO:0000256" key="3">
    <source>
        <dbReference type="ARBA" id="ARBA00022741"/>
    </source>
</evidence>
<keyword evidence="2" id="KW-0808">Transferase</keyword>
<keyword evidence="7" id="KW-1185">Reference proteome</keyword>
<feature type="domain" description="Protein kinase" evidence="6">
    <location>
        <begin position="63"/>
        <end position="320"/>
    </location>
</feature>
<proteinExistence type="predicted"/>
<dbReference type="GO" id="GO:0005737">
    <property type="term" value="C:cytoplasm"/>
    <property type="evidence" value="ECO:0007669"/>
    <property type="project" value="TreeGrafter"/>
</dbReference>
<dbReference type="SUPFAM" id="SSF56112">
    <property type="entry name" value="Protein kinase-like (PK-like)"/>
    <property type="match status" value="1"/>
</dbReference>
<evidence type="ECO:0000259" key="6">
    <source>
        <dbReference type="PROSITE" id="PS50011"/>
    </source>
</evidence>
<dbReference type="GO" id="GO:0005524">
    <property type="term" value="F:ATP binding"/>
    <property type="evidence" value="ECO:0007669"/>
    <property type="project" value="UniProtKB-KW"/>
</dbReference>
<dbReference type="PROSITE" id="PS00108">
    <property type="entry name" value="PROTEIN_KINASE_ST"/>
    <property type="match status" value="1"/>
</dbReference>
<dbReference type="InterPro" id="IPR000719">
    <property type="entry name" value="Prot_kinase_dom"/>
</dbReference>
<keyword evidence="4" id="KW-0418">Kinase</keyword>
<name>A0A915PZF6_9BILA</name>
<accession>A0A915PZF6</accession>
<evidence type="ECO:0000256" key="5">
    <source>
        <dbReference type="ARBA" id="ARBA00022840"/>
    </source>
</evidence>
<dbReference type="SMART" id="SM00220">
    <property type="entry name" value="S_TKc"/>
    <property type="match status" value="1"/>
</dbReference>
<evidence type="ECO:0000256" key="4">
    <source>
        <dbReference type="ARBA" id="ARBA00022777"/>
    </source>
</evidence>
<evidence type="ECO:0000256" key="1">
    <source>
        <dbReference type="ARBA" id="ARBA00022527"/>
    </source>
</evidence>